<dbReference type="EMBL" id="JAWJWF010000003">
    <property type="protein sequence ID" value="KAK6634805.1"/>
    <property type="molecule type" value="Genomic_DNA"/>
</dbReference>
<proteinExistence type="predicted"/>
<sequence>MEAHEVEDVECSLSLKFQKELLSNKAESAEAVRERKMSSSSTGSMKSKWMKAFKSLKTPPASEAAGNKDGNDKIFITTLSVSDQISNLVIDYMRI</sequence>
<accession>A0ABR1B4C3</accession>
<dbReference type="Proteomes" id="UP001359485">
    <property type="component" value="Unassembled WGS sequence"/>
</dbReference>
<protein>
    <submittedName>
        <fullName evidence="1">Uncharacterized protein</fullName>
    </submittedName>
</protein>
<organism evidence="1 2">
    <name type="scientific">Polyplax serrata</name>
    <name type="common">Common mouse louse</name>
    <dbReference type="NCBI Taxonomy" id="468196"/>
    <lineage>
        <taxon>Eukaryota</taxon>
        <taxon>Metazoa</taxon>
        <taxon>Ecdysozoa</taxon>
        <taxon>Arthropoda</taxon>
        <taxon>Hexapoda</taxon>
        <taxon>Insecta</taxon>
        <taxon>Pterygota</taxon>
        <taxon>Neoptera</taxon>
        <taxon>Paraneoptera</taxon>
        <taxon>Psocodea</taxon>
        <taxon>Troctomorpha</taxon>
        <taxon>Phthiraptera</taxon>
        <taxon>Anoplura</taxon>
        <taxon>Polyplacidae</taxon>
        <taxon>Polyplax</taxon>
    </lineage>
</organism>
<gene>
    <name evidence="1" type="ORF">RUM44_000052</name>
</gene>
<evidence type="ECO:0000313" key="2">
    <source>
        <dbReference type="Proteomes" id="UP001359485"/>
    </source>
</evidence>
<keyword evidence="2" id="KW-1185">Reference proteome</keyword>
<evidence type="ECO:0000313" key="1">
    <source>
        <dbReference type="EMBL" id="KAK6634805.1"/>
    </source>
</evidence>
<comment type="caution">
    <text evidence="1">The sequence shown here is derived from an EMBL/GenBank/DDBJ whole genome shotgun (WGS) entry which is preliminary data.</text>
</comment>
<reference evidence="1 2" key="1">
    <citation type="submission" date="2023-09" db="EMBL/GenBank/DDBJ databases">
        <title>Genomes of two closely related lineages of the louse Polyplax serrata with different host specificities.</title>
        <authorList>
            <person name="Martinu J."/>
            <person name="Tarabai H."/>
            <person name="Stefka J."/>
            <person name="Hypsa V."/>
        </authorList>
    </citation>
    <scope>NUCLEOTIDE SEQUENCE [LARGE SCALE GENOMIC DNA]</scope>
    <source>
        <strain evidence="1">98ZLc_SE</strain>
    </source>
</reference>
<name>A0ABR1B4C3_POLSC</name>